<gene>
    <name evidence="1" type="ORF">RchiOBHm_Chr7g0201941</name>
</gene>
<dbReference type="Proteomes" id="UP000238479">
    <property type="component" value="Chromosome 7"/>
</dbReference>
<dbReference type="EMBL" id="PDCK01000045">
    <property type="protein sequence ID" value="PRQ18076.1"/>
    <property type="molecule type" value="Genomic_DNA"/>
</dbReference>
<protein>
    <submittedName>
        <fullName evidence="1">Uncharacterized protein</fullName>
    </submittedName>
</protein>
<sequence>MVADLWNCYRNHSRANAEDERLGYQEAQERLMRAVNLNYHSSVELVAHFDGEIARLQG</sequence>
<dbReference type="Gramene" id="PRQ18076">
    <property type="protein sequence ID" value="PRQ18076"/>
    <property type="gene ID" value="RchiOBHm_Chr7g0201941"/>
</dbReference>
<proteinExistence type="predicted"/>
<accession>A0A2P6P819</accession>
<organism evidence="1 2">
    <name type="scientific">Rosa chinensis</name>
    <name type="common">China rose</name>
    <dbReference type="NCBI Taxonomy" id="74649"/>
    <lineage>
        <taxon>Eukaryota</taxon>
        <taxon>Viridiplantae</taxon>
        <taxon>Streptophyta</taxon>
        <taxon>Embryophyta</taxon>
        <taxon>Tracheophyta</taxon>
        <taxon>Spermatophyta</taxon>
        <taxon>Magnoliopsida</taxon>
        <taxon>eudicotyledons</taxon>
        <taxon>Gunneridae</taxon>
        <taxon>Pentapetalae</taxon>
        <taxon>rosids</taxon>
        <taxon>fabids</taxon>
        <taxon>Rosales</taxon>
        <taxon>Rosaceae</taxon>
        <taxon>Rosoideae</taxon>
        <taxon>Rosoideae incertae sedis</taxon>
        <taxon>Rosa</taxon>
    </lineage>
</organism>
<keyword evidence="2" id="KW-1185">Reference proteome</keyword>
<dbReference type="AlphaFoldDB" id="A0A2P6P819"/>
<comment type="caution">
    <text evidence="1">The sequence shown here is derived from an EMBL/GenBank/DDBJ whole genome shotgun (WGS) entry which is preliminary data.</text>
</comment>
<evidence type="ECO:0000313" key="2">
    <source>
        <dbReference type="Proteomes" id="UP000238479"/>
    </source>
</evidence>
<evidence type="ECO:0000313" key="1">
    <source>
        <dbReference type="EMBL" id="PRQ18076.1"/>
    </source>
</evidence>
<name>A0A2P6P819_ROSCH</name>
<reference evidence="1 2" key="1">
    <citation type="journal article" date="2018" name="Nat. Genet.">
        <title>The Rosa genome provides new insights in the design of modern roses.</title>
        <authorList>
            <person name="Bendahmane M."/>
        </authorList>
    </citation>
    <scope>NUCLEOTIDE SEQUENCE [LARGE SCALE GENOMIC DNA]</scope>
    <source>
        <strain evidence="2">cv. Old Blush</strain>
    </source>
</reference>